<dbReference type="RefSeq" id="WP_008084441.1">
    <property type="nucleotide sequence ID" value="NC_013926.1"/>
</dbReference>
<dbReference type="GO" id="GO:0016787">
    <property type="term" value="F:hydrolase activity"/>
    <property type="evidence" value="ECO:0007669"/>
    <property type="project" value="UniProtKB-KW"/>
</dbReference>
<dbReference type="InterPro" id="IPR022742">
    <property type="entry name" value="Hydrolase_4"/>
</dbReference>
<dbReference type="STRING" id="439481.Aboo_0317"/>
<feature type="domain" description="Serine aminopeptidase S33" evidence="1">
    <location>
        <begin position="17"/>
        <end position="253"/>
    </location>
</feature>
<sequence length="270" mass="30469">MQEIIVDGLYGRYYPGSKGTIIMVHGLLSSMGEFYDYPEKFSNEGYAVLIIDLEGHGRSGGKRGFESVEKNIENIKRWIEYLKKNGMLKKPLILLGHSLGAATVIYALAEGIGDLGVAIAPPSSIKEELKAGERIMLPLIYQIGKLKEKLTGKDFYIKYRVDYNSLFENPENAKKAREMGYLDNKLWMGSYKPLMSLDTISKARKVNKPCLVISPEKDKVVKPENEKRVYDALGGEKEFYLAKGYGHSIMIEDHGDVFAKILEFLEKQRG</sequence>
<organism evidence="2 3">
    <name type="scientific">Aciduliprofundum boonei (strain DSM 19572 / T469)</name>
    <dbReference type="NCBI Taxonomy" id="439481"/>
    <lineage>
        <taxon>Archaea</taxon>
        <taxon>Methanobacteriati</taxon>
        <taxon>Thermoplasmatota</taxon>
        <taxon>DHVE2 group</taxon>
        <taxon>Candidatus Aciduliprofundum</taxon>
    </lineage>
</organism>
<evidence type="ECO:0000313" key="3">
    <source>
        <dbReference type="Proteomes" id="UP000001400"/>
    </source>
</evidence>
<dbReference type="KEGG" id="abi:Aboo_0317"/>
<gene>
    <name evidence="2" type="ordered locus">Aboo_0317</name>
</gene>
<protein>
    <submittedName>
        <fullName evidence="2">Alpha/beta hydrolase fold protein</fullName>
    </submittedName>
</protein>
<dbReference type="HOGENOM" id="CLU_1028956_0_0_2"/>
<dbReference type="AlphaFoldDB" id="B5IDQ3"/>
<accession>B5IDQ3</accession>
<dbReference type="ESTHER" id="acib4-b5ie39">
    <property type="family name" value="Monoglyceridelipase_lysophospholip"/>
</dbReference>
<dbReference type="PANTHER" id="PTHR11614">
    <property type="entry name" value="PHOSPHOLIPASE-RELATED"/>
    <property type="match status" value="1"/>
</dbReference>
<keyword evidence="3" id="KW-1185">Reference proteome</keyword>
<dbReference type="EMBL" id="CP001941">
    <property type="protein sequence ID" value="ADD08128.1"/>
    <property type="molecule type" value="Genomic_DNA"/>
</dbReference>
<dbReference type="InterPro" id="IPR051044">
    <property type="entry name" value="MAG_DAG_Lipase"/>
</dbReference>
<evidence type="ECO:0000313" key="2">
    <source>
        <dbReference type="EMBL" id="ADD08128.1"/>
    </source>
</evidence>
<dbReference type="Proteomes" id="UP000001400">
    <property type="component" value="Chromosome"/>
</dbReference>
<keyword evidence="2" id="KW-0378">Hydrolase</keyword>
<dbReference type="Gene3D" id="3.40.50.1820">
    <property type="entry name" value="alpha/beta hydrolase"/>
    <property type="match status" value="1"/>
</dbReference>
<evidence type="ECO:0000259" key="1">
    <source>
        <dbReference type="Pfam" id="PF12146"/>
    </source>
</evidence>
<name>B5IDQ3_ACIB4</name>
<proteinExistence type="predicted"/>
<dbReference type="GeneID" id="8827259"/>
<dbReference type="Pfam" id="PF12146">
    <property type="entry name" value="Hydrolase_4"/>
    <property type="match status" value="1"/>
</dbReference>
<dbReference type="InterPro" id="IPR029058">
    <property type="entry name" value="AB_hydrolase_fold"/>
</dbReference>
<dbReference type="eggNOG" id="arCOG01650">
    <property type="taxonomic scope" value="Archaea"/>
</dbReference>
<dbReference type="SUPFAM" id="SSF53474">
    <property type="entry name" value="alpha/beta-Hydrolases"/>
    <property type="match status" value="1"/>
</dbReference>
<dbReference type="OrthoDB" id="9890at2157"/>
<reference evidence="2" key="1">
    <citation type="submission" date="2010-02" db="EMBL/GenBank/DDBJ databases">
        <title>Complete sequence of Aciduliprofundum boonei T469.</title>
        <authorList>
            <consortium name="US DOE Joint Genome Institute"/>
            <person name="Lucas S."/>
            <person name="Copeland A."/>
            <person name="Lapidus A."/>
            <person name="Cheng J.-F."/>
            <person name="Bruce D."/>
            <person name="Goodwin L."/>
            <person name="Pitluck S."/>
            <person name="Saunders E."/>
            <person name="Detter J.C."/>
            <person name="Han C."/>
            <person name="Tapia R."/>
            <person name="Land M."/>
            <person name="Hauser L."/>
            <person name="Kyrpides N."/>
            <person name="Mikhailova N."/>
            <person name="Flores G."/>
            <person name="Reysenbach A.-L."/>
            <person name="Woyke T."/>
        </authorList>
    </citation>
    <scope>NUCLEOTIDE SEQUENCE</scope>
    <source>
        <strain evidence="2">T469</strain>
    </source>
</reference>